<name>A0A5Q2N4R4_9FIRM</name>
<protein>
    <submittedName>
        <fullName evidence="4">Transposase domain protein</fullName>
    </submittedName>
</protein>
<dbReference type="EMBL" id="CP045875">
    <property type="protein sequence ID" value="QGG48879.1"/>
    <property type="molecule type" value="Genomic_DNA"/>
</dbReference>
<dbReference type="RefSeq" id="WP_162008045.1">
    <property type="nucleotide sequence ID" value="NZ_CP045875.1"/>
</dbReference>
<dbReference type="PANTHER" id="PTHR33055">
    <property type="entry name" value="TRANSPOSASE FOR INSERTION SEQUENCE ELEMENT IS1111A"/>
    <property type="match status" value="1"/>
</dbReference>
<proteinExistence type="predicted"/>
<dbReference type="GO" id="GO:0006313">
    <property type="term" value="P:DNA transposition"/>
    <property type="evidence" value="ECO:0007669"/>
    <property type="project" value="InterPro"/>
</dbReference>
<organism evidence="4 5">
    <name type="scientific">Heliorestis convoluta</name>
    <dbReference type="NCBI Taxonomy" id="356322"/>
    <lineage>
        <taxon>Bacteria</taxon>
        <taxon>Bacillati</taxon>
        <taxon>Bacillota</taxon>
        <taxon>Clostridia</taxon>
        <taxon>Eubacteriales</taxon>
        <taxon>Heliobacteriaceae</taxon>
        <taxon>Heliorestis</taxon>
    </lineage>
</organism>
<accession>A0A5Q2N4R4</accession>
<evidence type="ECO:0000259" key="2">
    <source>
        <dbReference type="Pfam" id="PF01548"/>
    </source>
</evidence>
<dbReference type="Pfam" id="PF02371">
    <property type="entry name" value="Transposase_20"/>
    <property type="match status" value="1"/>
</dbReference>
<feature type="domain" description="Transposase IS116/IS110/IS902 C-terminal" evidence="3">
    <location>
        <begin position="276"/>
        <end position="360"/>
    </location>
</feature>
<dbReference type="NCBIfam" id="NF033542">
    <property type="entry name" value="transpos_IS110"/>
    <property type="match status" value="1"/>
</dbReference>
<dbReference type="InterPro" id="IPR047650">
    <property type="entry name" value="Transpos_IS110"/>
</dbReference>
<dbReference type="GO" id="GO:0003677">
    <property type="term" value="F:DNA binding"/>
    <property type="evidence" value="ECO:0007669"/>
    <property type="project" value="InterPro"/>
</dbReference>
<reference evidence="5" key="1">
    <citation type="submission" date="2019-11" db="EMBL/GenBank/DDBJ databases">
        <title>Genome sequence of Heliorestis convoluta strain HH, an alkaliphilic and minimalistic phototrophic bacterium from a soda lake in Egypt.</title>
        <authorList>
            <person name="Dewey E.D."/>
            <person name="Stokes L.M."/>
            <person name="Burchell B.M."/>
            <person name="Shaffer K.N."/>
            <person name="Huntington A.M."/>
            <person name="Baker J.M."/>
            <person name="Nadendla S."/>
            <person name="Giglio M.G."/>
            <person name="Touchman J.W."/>
            <person name="Blankenship R.E."/>
            <person name="Madigan M.T."/>
            <person name="Sattley W.M."/>
        </authorList>
    </citation>
    <scope>NUCLEOTIDE SEQUENCE [LARGE SCALE GENOMIC DNA]</scope>
    <source>
        <strain evidence="5">HH</strain>
    </source>
</reference>
<evidence type="ECO:0000313" key="5">
    <source>
        <dbReference type="Proteomes" id="UP000366051"/>
    </source>
</evidence>
<evidence type="ECO:0000259" key="3">
    <source>
        <dbReference type="Pfam" id="PF02371"/>
    </source>
</evidence>
<dbReference type="GO" id="GO:0004803">
    <property type="term" value="F:transposase activity"/>
    <property type="evidence" value="ECO:0007669"/>
    <property type="project" value="InterPro"/>
</dbReference>
<feature type="coiled-coil region" evidence="1">
    <location>
        <begin position="244"/>
        <end position="271"/>
    </location>
</feature>
<keyword evidence="5" id="KW-1185">Reference proteome</keyword>
<dbReference type="Proteomes" id="UP000366051">
    <property type="component" value="Chromosome"/>
</dbReference>
<keyword evidence="1" id="KW-0175">Coiled coil</keyword>
<evidence type="ECO:0000256" key="1">
    <source>
        <dbReference type="SAM" id="Coils"/>
    </source>
</evidence>
<dbReference type="KEGG" id="hcv:FTV88_2790"/>
<dbReference type="Pfam" id="PF01548">
    <property type="entry name" value="DEDD_Tnp_IS110"/>
    <property type="match status" value="1"/>
</dbReference>
<evidence type="ECO:0000313" key="4">
    <source>
        <dbReference type="EMBL" id="QGG48879.1"/>
    </source>
</evidence>
<sequence>MTSMDRTQYNFVGIDLHKMNHVAILCNCFGEPIKTFTIKNSPNYFPKFLENVLKASKDKAVIFGLEDVNFYGRSLAKFLIDQNQQVKEVNSAWTKKRRNAGINKSKTDKNDAHLICKNLINELDSMPTANPVDFYMAVRQTLTSRNHYIQMITSLKNSIHNMLIHHYANYTDFFKDFESRTARGFFIKYPSPDLLQGVSQESLQKYLKEFNRSAPKDLSAKILKAVEKNGWMDTGYQEERNMLIKTHLENMENLIGTVKDLESKLEVLVGQSDYPLKSIPGIDTVLAATLIASIGDINRFSNSGKLAKLAGIAPYEHSSGQSVKKYSNKLGNRELHKAFYAMTLTHIRKEANPIMYEYYQKKIAEGRKKKQAMVCVMRRLVNIVYSVMKHKRPYEQPTRCQDEQNSA</sequence>
<gene>
    <name evidence="4" type="ORF">FTV88_2790</name>
</gene>
<dbReference type="PANTHER" id="PTHR33055:SF15">
    <property type="entry name" value="TRANSPOSASE-RELATED"/>
    <property type="match status" value="1"/>
</dbReference>
<dbReference type="InterPro" id="IPR003346">
    <property type="entry name" value="Transposase_20"/>
</dbReference>
<dbReference type="InterPro" id="IPR002525">
    <property type="entry name" value="Transp_IS110-like_N"/>
</dbReference>
<dbReference type="AlphaFoldDB" id="A0A5Q2N4R4"/>
<feature type="domain" description="Transposase IS110-like N-terminal" evidence="2">
    <location>
        <begin position="12"/>
        <end position="164"/>
    </location>
</feature>